<evidence type="ECO:0000313" key="2">
    <source>
        <dbReference type="Proteomes" id="UP001302274"/>
    </source>
</evidence>
<organism evidence="1 2">
    <name type="scientific">Bacteriovorax antarcticus</name>
    <dbReference type="NCBI Taxonomy" id="3088717"/>
    <lineage>
        <taxon>Bacteria</taxon>
        <taxon>Pseudomonadati</taxon>
        <taxon>Bdellovibrionota</taxon>
        <taxon>Bacteriovoracia</taxon>
        <taxon>Bacteriovoracales</taxon>
        <taxon>Bacteriovoracaceae</taxon>
        <taxon>Bacteriovorax</taxon>
    </lineage>
</organism>
<comment type="caution">
    <text evidence="1">The sequence shown here is derived from an EMBL/GenBank/DDBJ whole genome shotgun (WGS) entry which is preliminary data.</text>
</comment>
<protein>
    <submittedName>
        <fullName evidence="1">Uncharacterized protein</fullName>
    </submittedName>
</protein>
<evidence type="ECO:0000313" key="1">
    <source>
        <dbReference type="EMBL" id="MEA9355730.1"/>
    </source>
</evidence>
<gene>
    <name evidence="1" type="ORF">SHI21_05945</name>
</gene>
<name>A0ABU5VUN3_9BACT</name>
<dbReference type="Proteomes" id="UP001302274">
    <property type="component" value="Unassembled WGS sequence"/>
</dbReference>
<keyword evidence="2" id="KW-1185">Reference proteome</keyword>
<reference evidence="1 2" key="1">
    <citation type="submission" date="2023-11" db="EMBL/GenBank/DDBJ databases">
        <title>A Novel Polar Bacteriovorax (B. antarcticus) Isolated from the Biocrust in Antarctica.</title>
        <authorList>
            <person name="Mun W."/>
            <person name="Choi S.Y."/>
            <person name="Mitchell R.J."/>
        </authorList>
    </citation>
    <scope>NUCLEOTIDE SEQUENCE [LARGE SCALE GENOMIC DNA]</scope>
    <source>
        <strain evidence="1 2">PP10</strain>
    </source>
</reference>
<proteinExistence type="predicted"/>
<accession>A0ABU5VUN3</accession>
<dbReference type="RefSeq" id="WP_323575359.1">
    <property type="nucleotide sequence ID" value="NZ_JAYGJQ010000001.1"/>
</dbReference>
<sequence length="90" mass="10587">MAVKKSAVKNSRQKKVLQMVNEVHAKDRTNVEYQDMKHDEDALRRQLLVIKKDYDRLMTDMATGYGIIRHWVGIQATTRGELIKSRFIRN</sequence>
<dbReference type="EMBL" id="JAYGJQ010000001">
    <property type="protein sequence ID" value="MEA9355730.1"/>
    <property type="molecule type" value="Genomic_DNA"/>
</dbReference>